<sequence length="144" mass="15895">MKDGKRKLLAADTAELRQTWMDLLLNAMQSPGYVHPDPACTWQEEAELRSSGRDSTRSSSGSEGERGRQDSRPSSELWDTPTLTPGPHTADPPPSEASNPSQPAEESFDSGLWRSSMEPERRRTGKLKRVITTCSHPGHLIIAL</sequence>
<dbReference type="AlphaFoldDB" id="A0A8T3CMU6"/>
<name>A0A8T3CMU6_9TELE</name>
<feature type="region of interest" description="Disordered" evidence="1">
    <location>
        <begin position="30"/>
        <end position="128"/>
    </location>
</feature>
<dbReference type="Proteomes" id="UP000829720">
    <property type="component" value="Unassembled WGS sequence"/>
</dbReference>
<feature type="compositionally biased region" description="Basic and acidic residues" evidence="1">
    <location>
        <begin position="46"/>
        <end position="56"/>
    </location>
</feature>
<dbReference type="PROSITE" id="PS50003">
    <property type="entry name" value="PH_DOMAIN"/>
    <property type="match status" value="1"/>
</dbReference>
<feature type="domain" description="PH" evidence="2">
    <location>
        <begin position="1"/>
        <end position="29"/>
    </location>
</feature>
<evidence type="ECO:0000313" key="3">
    <source>
        <dbReference type="EMBL" id="KAI1884085.1"/>
    </source>
</evidence>
<protein>
    <recommendedName>
        <fullName evidence="2">PH domain-containing protein</fullName>
    </recommendedName>
</protein>
<reference evidence="3" key="1">
    <citation type="submission" date="2021-01" db="EMBL/GenBank/DDBJ databases">
        <authorList>
            <person name="Zahm M."/>
            <person name="Roques C."/>
            <person name="Cabau C."/>
            <person name="Klopp C."/>
            <person name="Donnadieu C."/>
            <person name="Jouanno E."/>
            <person name="Lampietro C."/>
            <person name="Louis A."/>
            <person name="Herpin A."/>
            <person name="Echchiki A."/>
            <person name="Berthelot C."/>
            <person name="Parey E."/>
            <person name="Roest-Crollius H."/>
            <person name="Braasch I."/>
            <person name="Postlethwait J."/>
            <person name="Bobe J."/>
            <person name="Montfort J."/>
            <person name="Bouchez O."/>
            <person name="Begum T."/>
            <person name="Mejri S."/>
            <person name="Adams A."/>
            <person name="Chen W.-J."/>
            <person name="Guiguen Y."/>
        </authorList>
    </citation>
    <scope>NUCLEOTIDE SEQUENCE</scope>
    <source>
        <tissue evidence="3">Blood</tissue>
    </source>
</reference>
<accession>A0A8T3CMU6</accession>
<gene>
    <name evidence="3" type="ORF">AGOR_G00222750</name>
</gene>
<evidence type="ECO:0000256" key="1">
    <source>
        <dbReference type="SAM" id="MobiDB-lite"/>
    </source>
</evidence>
<comment type="caution">
    <text evidence="3">The sequence shown here is derived from an EMBL/GenBank/DDBJ whole genome shotgun (WGS) entry which is preliminary data.</text>
</comment>
<dbReference type="EMBL" id="JAERUA010000022">
    <property type="protein sequence ID" value="KAI1884085.1"/>
    <property type="molecule type" value="Genomic_DNA"/>
</dbReference>
<evidence type="ECO:0000259" key="2">
    <source>
        <dbReference type="PROSITE" id="PS50003"/>
    </source>
</evidence>
<organism evidence="3 4">
    <name type="scientific">Albula goreensis</name>
    <dbReference type="NCBI Taxonomy" id="1534307"/>
    <lineage>
        <taxon>Eukaryota</taxon>
        <taxon>Metazoa</taxon>
        <taxon>Chordata</taxon>
        <taxon>Craniata</taxon>
        <taxon>Vertebrata</taxon>
        <taxon>Euteleostomi</taxon>
        <taxon>Actinopterygii</taxon>
        <taxon>Neopterygii</taxon>
        <taxon>Teleostei</taxon>
        <taxon>Albuliformes</taxon>
        <taxon>Albulidae</taxon>
        <taxon>Albula</taxon>
    </lineage>
</organism>
<evidence type="ECO:0000313" key="4">
    <source>
        <dbReference type="Proteomes" id="UP000829720"/>
    </source>
</evidence>
<keyword evidence="4" id="KW-1185">Reference proteome</keyword>
<dbReference type="OrthoDB" id="9942268at2759"/>
<dbReference type="InterPro" id="IPR001849">
    <property type="entry name" value="PH_domain"/>
</dbReference>
<feature type="compositionally biased region" description="Basic and acidic residues" evidence="1">
    <location>
        <begin position="63"/>
        <end position="73"/>
    </location>
</feature>
<proteinExistence type="predicted"/>